<organism evidence="1 2">
    <name type="scientific">Effusibacillus consociatus</name>
    <dbReference type="NCBI Taxonomy" id="1117041"/>
    <lineage>
        <taxon>Bacteria</taxon>
        <taxon>Bacillati</taxon>
        <taxon>Bacillota</taxon>
        <taxon>Bacilli</taxon>
        <taxon>Bacillales</taxon>
        <taxon>Alicyclobacillaceae</taxon>
        <taxon>Effusibacillus</taxon>
    </lineage>
</organism>
<accession>A0ABV9PYL2</accession>
<reference evidence="2" key="1">
    <citation type="journal article" date="2019" name="Int. J. Syst. Evol. Microbiol.">
        <title>The Global Catalogue of Microorganisms (GCM) 10K type strain sequencing project: providing services to taxonomists for standard genome sequencing and annotation.</title>
        <authorList>
            <consortium name="The Broad Institute Genomics Platform"/>
            <consortium name="The Broad Institute Genome Sequencing Center for Infectious Disease"/>
            <person name="Wu L."/>
            <person name="Ma J."/>
        </authorList>
    </citation>
    <scope>NUCLEOTIDE SEQUENCE [LARGE SCALE GENOMIC DNA]</scope>
    <source>
        <strain evidence="2">WYCCWR 12678</strain>
    </source>
</reference>
<gene>
    <name evidence="1" type="ORF">ACFO8Q_05245</name>
</gene>
<dbReference type="EMBL" id="JBHSHC010000029">
    <property type="protein sequence ID" value="MFC4766778.1"/>
    <property type="molecule type" value="Genomic_DNA"/>
</dbReference>
<comment type="caution">
    <text evidence="1">The sequence shown here is derived from an EMBL/GenBank/DDBJ whole genome shotgun (WGS) entry which is preliminary data.</text>
</comment>
<evidence type="ECO:0000313" key="1">
    <source>
        <dbReference type="EMBL" id="MFC4766778.1"/>
    </source>
</evidence>
<dbReference type="RefSeq" id="WP_380024675.1">
    <property type="nucleotide sequence ID" value="NZ_JBHSHC010000029.1"/>
</dbReference>
<evidence type="ECO:0000313" key="2">
    <source>
        <dbReference type="Proteomes" id="UP001596002"/>
    </source>
</evidence>
<protein>
    <submittedName>
        <fullName evidence="1">DUF3055 domain-containing protein</fullName>
    </submittedName>
</protein>
<dbReference type="Proteomes" id="UP001596002">
    <property type="component" value="Unassembled WGS sequence"/>
</dbReference>
<keyword evidence="2" id="KW-1185">Reference proteome</keyword>
<sequence length="89" mass="10125">MADPIVMYDEIEKTETRYVGFVGEHARFDLMLTTTAHFYGKKVVTCLQTNRTAILNQKDAANLMYLAEAFALKSEEEAEELSEFLLANL</sequence>
<name>A0ABV9PYL2_9BACL</name>
<dbReference type="Pfam" id="PF11256">
    <property type="entry name" value="SAV0927-like"/>
    <property type="match status" value="1"/>
</dbReference>
<dbReference type="InterPro" id="IPR021415">
    <property type="entry name" value="SAV0927-like"/>
</dbReference>
<proteinExistence type="predicted"/>